<evidence type="ECO:0000256" key="13">
    <source>
        <dbReference type="SAM" id="MobiDB-lite"/>
    </source>
</evidence>
<dbReference type="PANTHER" id="PTHR33445:SF1">
    <property type="entry name" value="ATP SYNTHASE SUBUNIT B"/>
    <property type="match status" value="1"/>
</dbReference>
<dbReference type="CDD" id="cd06503">
    <property type="entry name" value="ATP-synt_Fo_b"/>
    <property type="match status" value="1"/>
</dbReference>
<keyword evidence="8" id="KW-1133">Transmembrane helix</keyword>
<evidence type="ECO:0000256" key="2">
    <source>
        <dbReference type="ARBA" id="ARBA00004308"/>
    </source>
</evidence>
<keyword evidence="10" id="KW-0472">Membrane</keyword>
<name>A0A3B0TWZ5_9ZZZZ</name>
<feature type="coiled-coil region" evidence="12">
    <location>
        <begin position="131"/>
        <end position="209"/>
    </location>
</feature>
<comment type="subcellular location">
    <subcellularLocation>
        <location evidence="2">Endomembrane system</location>
    </subcellularLocation>
    <subcellularLocation>
        <location evidence="1">Membrane</location>
        <topology evidence="1">Single-pass membrane protein</topology>
    </subcellularLocation>
</comment>
<sequence length="248" mass="26218">MAIYSLANEIPLQAKMAATPGATIVVAQAQPESATATQAASNGQAGSADNVIVLEGANGAEETLGASSHDGAITEGTSSHDGEDASYPFPPFDASTFGPQLFWLVISFGLLYVLMSKLALPRVGEILEIRRDRIEGDLAEAERLRQKTDQAIKTYESELAEARAKSQAIAEETRAKLNTELDEKRREVEADLSKTMASAEARIQKTKADALSNVDEIATDTAIALVSKLTGKVSVKAAREAVASVVKG</sequence>
<keyword evidence="7" id="KW-0375">Hydrogen ion transport</keyword>
<keyword evidence="6" id="KW-0812">Transmembrane</keyword>
<evidence type="ECO:0000256" key="4">
    <source>
        <dbReference type="ARBA" id="ARBA00022448"/>
    </source>
</evidence>
<organism evidence="14">
    <name type="scientific">hydrothermal vent metagenome</name>
    <dbReference type="NCBI Taxonomy" id="652676"/>
    <lineage>
        <taxon>unclassified sequences</taxon>
        <taxon>metagenomes</taxon>
        <taxon>ecological metagenomes</taxon>
    </lineage>
</organism>
<evidence type="ECO:0000256" key="3">
    <source>
        <dbReference type="ARBA" id="ARBA00005513"/>
    </source>
</evidence>
<dbReference type="GO" id="GO:0015986">
    <property type="term" value="P:proton motive force-driven ATP synthesis"/>
    <property type="evidence" value="ECO:0007669"/>
    <property type="project" value="InterPro"/>
</dbReference>
<dbReference type="GO" id="GO:0012505">
    <property type="term" value="C:endomembrane system"/>
    <property type="evidence" value="ECO:0007669"/>
    <property type="project" value="UniProtKB-SubCell"/>
</dbReference>
<evidence type="ECO:0000313" key="14">
    <source>
        <dbReference type="EMBL" id="VAW16629.1"/>
    </source>
</evidence>
<dbReference type="EMBL" id="UOEO01000054">
    <property type="protein sequence ID" value="VAW16629.1"/>
    <property type="molecule type" value="Genomic_DNA"/>
</dbReference>
<dbReference type="GO" id="GO:0016787">
    <property type="term" value="F:hydrolase activity"/>
    <property type="evidence" value="ECO:0007669"/>
    <property type="project" value="UniProtKB-KW"/>
</dbReference>
<evidence type="ECO:0000256" key="6">
    <source>
        <dbReference type="ARBA" id="ARBA00022692"/>
    </source>
</evidence>
<dbReference type="Pfam" id="PF00430">
    <property type="entry name" value="ATP-synt_B"/>
    <property type="match status" value="1"/>
</dbReference>
<gene>
    <name evidence="14" type="ORF">MNBD_ALPHA12-239</name>
</gene>
<dbReference type="GO" id="GO:0046961">
    <property type="term" value="F:proton-transporting ATPase activity, rotational mechanism"/>
    <property type="evidence" value="ECO:0007669"/>
    <property type="project" value="TreeGrafter"/>
</dbReference>
<dbReference type="GO" id="GO:0045259">
    <property type="term" value="C:proton-transporting ATP synthase complex"/>
    <property type="evidence" value="ECO:0007669"/>
    <property type="project" value="UniProtKB-KW"/>
</dbReference>
<dbReference type="AlphaFoldDB" id="A0A3B0TWZ5"/>
<keyword evidence="14" id="KW-0378">Hydrolase</keyword>
<comment type="similarity">
    <text evidence="3">Belongs to the ATPase B chain family.</text>
</comment>
<keyword evidence="9" id="KW-0406">Ion transport</keyword>
<dbReference type="InterPro" id="IPR050059">
    <property type="entry name" value="ATP_synthase_B_chain"/>
</dbReference>
<evidence type="ECO:0000256" key="1">
    <source>
        <dbReference type="ARBA" id="ARBA00004167"/>
    </source>
</evidence>
<dbReference type="HAMAP" id="MF_01398">
    <property type="entry name" value="ATP_synth_b_bprime"/>
    <property type="match status" value="1"/>
</dbReference>
<proteinExistence type="inferred from homology"/>
<evidence type="ECO:0000256" key="8">
    <source>
        <dbReference type="ARBA" id="ARBA00022989"/>
    </source>
</evidence>
<evidence type="ECO:0000256" key="12">
    <source>
        <dbReference type="SAM" id="Coils"/>
    </source>
</evidence>
<accession>A0A3B0TWZ5</accession>
<keyword evidence="12" id="KW-0175">Coiled coil</keyword>
<feature type="region of interest" description="Disordered" evidence="13">
    <location>
        <begin position="63"/>
        <end position="83"/>
    </location>
</feature>
<evidence type="ECO:0000256" key="10">
    <source>
        <dbReference type="ARBA" id="ARBA00023136"/>
    </source>
</evidence>
<evidence type="ECO:0000256" key="11">
    <source>
        <dbReference type="ARBA" id="ARBA00025198"/>
    </source>
</evidence>
<protein>
    <submittedName>
        <fullName evidence="14">ATP synthase F0 sector subunit b</fullName>
        <ecNumber evidence="14">3.6.3.14</ecNumber>
    </submittedName>
</protein>
<dbReference type="PANTHER" id="PTHR33445">
    <property type="entry name" value="ATP SYNTHASE SUBUNIT B', CHLOROPLASTIC"/>
    <property type="match status" value="1"/>
</dbReference>
<evidence type="ECO:0000256" key="9">
    <source>
        <dbReference type="ARBA" id="ARBA00023065"/>
    </source>
</evidence>
<dbReference type="NCBIfam" id="NF006612">
    <property type="entry name" value="PRK09174.1"/>
    <property type="match status" value="1"/>
</dbReference>
<evidence type="ECO:0000256" key="7">
    <source>
        <dbReference type="ARBA" id="ARBA00022781"/>
    </source>
</evidence>
<reference evidence="14" key="1">
    <citation type="submission" date="2018-06" db="EMBL/GenBank/DDBJ databases">
        <authorList>
            <person name="Zhirakovskaya E."/>
        </authorList>
    </citation>
    <scope>NUCLEOTIDE SEQUENCE</scope>
</reference>
<comment type="function">
    <text evidence="11">F(1)F(0) ATP synthase produces ATP from ADP in the presence of a proton or sodium gradient. F-type ATPases consist of two structural domains, F(1) containing the extramembraneous catalytic core and F(0) containing the membrane proton channel, linked together by a central stalk and a peripheral stalk. During catalysis, ATP synthesis in the catalytic domain of F(1) is coupled via a rotary mechanism of the central stalk subunits to proton translocation.</text>
</comment>
<dbReference type="EC" id="3.6.3.14" evidence="14"/>
<keyword evidence="5" id="KW-0138">CF(0)</keyword>
<keyword evidence="4" id="KW-0813">Transport</keyword>
<dbReference type="InterPro" id="IPR002146">
    <property type="entry name" value="ATP_synth_b/b'su_bac/chlpt"/>
</dbReference>
<evidence type="ECO:0000256" key="5">
    <source>
        <dbReference type="ARBA" id="ARBA00022547"/>
    </source>
</evidence>